<proteinExistence type="predicted"/>
<accession>A0A0G1NMB0</accession>
<comment type="caution">
    <text evidence="1">The sequence shown here is derived from an EMBL/GenBank/DDBJ whole genome shotgun (WGS) entry which is preliminary data.</text>
</comment>
<dbReference type="Proteomes" id="UP000034569">
    <property type="component" value="Unassembled WGS sequence"/>
</dbReference>
<dbReference type="EMBL" id="LCLU01000024">
    <property type="protein sequence ID" value="KKU21699.1"/>
    <property type="molecule type" value="Genomic_DNA"/>
</dbReference>
<evidence type="ECO:0000313" key="2">
    <source>
        <dbReference type="Proteomes" id="UP000034569"/>
    </source>
</evidence>
<reference evidence="1 2" key="1">
    <citation type="journal article" date="2015" name="Nature">
        <title>rRNA introns, odd ribosomes, and small enigmatic genomes across a large radiation of phyla.</title>
        <authorList>
            <person name="Brown C.T."/>
            <person name="Hug L.A."/>
            <person name="Thomas B.C."/>
            <person name="Sharon I."/>
            <person name="Castelle C.J."/>
            <person name="Singh A."/>
            <person name="Wilkins M.J."/>
            <person name="Williams K.H."/>
            <person name="Banfield J.F."/>
        </authorList>
    </citation>
    <scope>NUCLEOTIDE SEQUENCE [LARGE SCALE GENOMIC DNA]</scope>
</reference>
<dbReference type="AlphaFoldDB" id="A0A0G1NMB0"/>
<gene>
    <name evidence="1" type="ORF">UX33_C0024G0005</name>
</gene>
<evidence type="ECO:0000313" key="1">
    <source>
        <dbReference type="EMBL" id="KKU21699.1"/>
    </source>
</evidence>
<name>A0A0G1NMB0_9BACT</name>
<sequence length="54" mass="6109">MAGLIFYYLDAKVSERMLHLTAESPRGGIGIRVRLRTVSRKGCRFNSCRGHISK</sequence>
<protein>
    <submittedName>
        <fullName evidence="1">Uncharacterized protein</fullName>
    </submittedName>
</protein>
<organism evidence="1 2">
    <name type="scientific">Candidatus Azambacteria bacterium GW2011_GWC1_46_13</name>
    <dbReference type="NCBI Taxonomy" id="1618619"/>
    <lineage>
        <taxon>Bacteria</taxon>
        <taxon>Candidatus Azamiibacteriota</taxon>
    </lineage>
</organism>